<gene>
    <name evidence="2" type="ORF">EG240_03140</name>
</gene>
<feature type="chain" id="PRO_5018315528" evidence="1">
    <location>
        <begin position="22"/>
        <end position="284"/>
    </location>
</feature>
<protein>
    <submittedName>
        <fullName evidence="2">Uncharacterized protein</fullName>
    </submittedName>
</protein>
<dbReference type="EMBL" id="RQVQ01000005">
    <property type="protein sequence ID" value="RRJ92411.1"/>
    <property type="molecule type" value="Genomic_DNA"/>
</dbReference>
<dbReference type="RefSeq" id="WP_125017341.1">
    <property type="nucleotide sequence ID" value="NZ_RQVQ01000005.1"/>
</dbReference>
<evidence type="ECO:0000313" key="2">
    <source>
        <dbReference type="EMBL" id="RRJ92411.1"/>
    </source>
</evidence>
<dbReference type="AlphaFoldDB" id="A0A3P3WB50"/>
<feature type="signal peptide" evidence="1">
    <location>
        <begin position="1"/>
        <end position="21"/>
    </location>
</feature>
<keyword evidence="3" id="KW-1185">Reference proteome</keyword>
<organism evidence="2 3">
    <name type="scientific">Paenimyroides tangerinum</name>
    <dbReference type="NCBI Taxonomy" id="2488728"/>
    <lineage>
        <taxon>Bacteria</taxon>
        <taxon>Pseudomonadati</taxon>
        <taxon>Bacteroidota</taxon>
        <taxon>Flavobacteriia</taxon>
        <taxon>Flavobacteriales</taxon>
        <taxon>Flavobacteriaceae</taxon>
        <taxon>Paenimyroides</taxon>
    </lineage>
</organism>
<evidence type="ECO:0000256" key="1">
    <source>
        <dbReference type="SAM" id="SignalP"/>
    </source>
</evidence>
<accession>A0A3P3WB50</accession>
<reference evidence="2 3" key="1">
    <citation type="submission" date="2018-11" db="EMBL/GenBank/DDBJ databases">
        <title>Flavobacterium sp. nov., YIM 102701-2 draft genome.</title>
        <authorList>
            <person name="Li G."/>
            <person name="Jiang Y."/>
        </authorList>
    </citation>
    <scope>NUCLEOTIDE SEQUENCE [LARGE SCALE GENOMIC DNA]</scope>
    <source>
        <strain evidence="2 3">YIM 102701-2</strain>
    </source>
</reference>
<sequence>MKNLYKLLPLILFFFVFSANAQFLHLRAGQESKDPVTIIFEDGSEKNGFIKNNEPKNKVLRAISFNSNTSAFSNPELSIDYILFKASEDAVDYSNIDVTTIKHVIFSRNNSLVYDRFVLYDINEKTLEIDYSNPKQIFFQANNLNGFKRYIIFTRMTERGKTVMYTPYYYIKSPTKNELVALNPWSLISYNRVINYFKFLGSDCKPFLDYLVRSEDRNSDEFKEFKKIRKEYRRSFDKEIKKTFKENKKKKIDNEYIYQEKSTRDFEFLFDYMYQKYLDFNCKS</sequence>
<evidence type="ECO:0000313" key="3">
    <source>
        <dbReference type="Proteomes" id="UP000275719"/>
    </source>
</evidence>
<dbReference type="Proteomes" id="UP000275719">
    <property type="component" value="Unassembled WGS sequence"/>
</dbReference>
<name>A0A3P3WB50_9FLAO</name>
<keyword evidence="1" id="KW-0732">Signal</keyword>
<comment type="caution">
    <text evidence="2">The sequence shown here is derived from an EMBL/GenBank/DDBJ whole genome shotgun (WGS) entry which is preliminary data.</text>
</comment>
<proteinExistence type="predicted"/>